<dbReference type="InterPro" id="IPR041698">
    <property type="entry name" value="Methyltransf_25"/>
</dbReference>
<sequence length="283" mass="31060">MVSSSDARGVSPSQSEAQGPPDVVDQDADRRFRERALALGWNPDDVFVGGYVSWEWERSRHAFQAIFGSVRRLRVLELGCHLGATGIVLASLGAEVTGVDISEKYVELAQLNAARHGLGDRVRVMHLPDTTRMPFESGSFDVISCNSVLEYVPPEILGAVQREIDRVLAPGGYVVVLGTSNRLWPKESHSARWGVSYVPQRLQQALLGFRVESVSPFRLRAGFAGYRDLGLRDGGKLLMDLKTRMGVSGKRRQVLSAANRLLLPLGAHVGFISPTITMILQKP</sequence>
<dbReference type="OrthoDB" id="4697647at2"/>
<feature type="region of interest" description="Disordered" evidence="4">
    <location>
        <begin position="1"/>
        <end position="26"/>
    </location>
</feature>
<feature type="domain" description="Methyltransferase" evidence="5">
    <location>
        <begin position="75"/>
        <end position="172"/>
    </location>
</feature>
<dbReference type="GO" id="GO:0032259">
    <property type="term" value="P:methylation"/>
    <property type="evidence" value="ECO:0007669"/>
    <property type="project" value="UniProtKB-KW"/>
</dbReference>
<dbReference type="CDD" id="cd02440">
    <property type="entry name" value="AdoMet_MTases"/>
    <property type="match status" value="1"/>
</dbReference>
<evidence type="ECO:0000256" key="3">
    <source>
        <dbReference type="ARBA" id="ARBA00022691"/>
    </source>
</evidence>
<gene>
    <name evidence="6" type="ORF">CMC5_027160</name>
</gene>
<dbReference type="AlphaFoldDB" id="A0A0K1ECK4"/>
<evidence type="ECO:0000313" key="7">
    <source>
        <dbReference type="Proteomes" id="UP000067626"/>
    </source>
</evidence>
<accession>A0A0K1ECK4</accession>
<evidence type="ECO:0000256" key="1">
    <source>
        <dbReference type="ARBA" id="ARBA00022603"/>
    </source>
</evidence>
<dbReference type="Gene3D" id="3.40.50.150">
    <property type="entry name" value="Vaccinia Virus protein VP39"/>
    <property type="match status" value="1"/>
</dbReference>
<keyword evidence="2" id="KW-0808">Transferase</keyword>
<dbReference type="PANTHER" id="PTHR43464:SF19">
    <property type="entry name" value="UBIQUINONE BIOSYNTHESIS O-METHYLTRANSFERASE, MITOCHONDRIAL"/>
    <property type="match status" value="1"/>
</dbReference>
<dbReference type="EMBL" id="CP012159">
    <property type="protein sequence ID" value="AKT38569.1"/>
    <property type="molecule type" value="Genomic_DNA"/>
</dbReference>
<reference evidence="6 7" key="1">
    <citation type="submission" date="2015-07" db="EMBL/GenBank/DDBJ databases">
        <title>Genome analysis of myxobacterium Chondromyces crocatus Cm c5 reveals a high potential for natural compound synthesis and the genetic basis for the loss of fruiting body formation.</title>
        <authorList>
            <person name="Zaburannyi N."/>
            <person name="Bunk B."/>
            <person name="Maier J."/>
            <person name="Overmann J."/>
            <person name="Mueller R."/>
        </authorList>
    </citation>
    <scope>NUCLEOTIDE SEQUENCE [LARGE SCALE GENOMIC DNA]</scope>
    <source>
        <strain evidence="6 7">Cm c5</strain>
    </source>
</reference>
<keyword evidence="1" id="KW-0489">Methyltransferase</keyword>
<evidence type="ECO:0000313" key="6">
    <source>
        <dbReference type="EMBL" id="AKT38569.1"/>
    </source>
</evidence>
<organism evidence="6 7">
    <name type="scientific">Chondromyces crocatus</name>
    <dbReference type="NCBI Taxonomy" id="52"/>
    <lineage>
        <taxon>Bacteria</taxon>
        <taxon>Pseudomonadati</taxon>
        <taxon>Myxococcota</taxon>
        <taxon>Polyangia</taxon>
        <taxon>Polyangiales</taxon>
        <taxon>Polyangiaceae</taxon>
        <taxon>Chondromyces</taxon>
    </lineage>
</organism>
<evidence type="ECO:0000259" key="5">
    <source>
        <dbReference type="Pfam" id="PF13649"/>
    </source>
</evidence>
<evidence type="ECO:0000256" key="4">
    <source>
        <dbReference type="SAM" id="MobiDB-lite"/>
    </source>
</evidence>
<evidence type="ECO:0000256" key="2">
    <source>
        <dbReference type="ARBA" id="ARBA00022679"/>
    </source>
</evidence>
<dbReference type="Pfam" id="PF13649">
    <property type="entry name" value="Methyltransf_25"/>
    <property type="match status" value="1"/>
</dbReference>
<protein>
    <recommendedName>
        <fullName evidence="5">Methyltransferase domain-containing protein</fullName>
    </recommendedName>
</protein>
<dbReference type="KEGG" id="ccro:CMC5_027160"/>
<feature type="compositionally biased region" description="Polar residues" evidence="4">
    <location>
        <begin position="1"/>
        <end position="17"/>
    </location>
</feature>
<keyword evidence="3" id="KW-0949">S-adenosyl-L-methionine</keyword>
<dbReference type="PANTHER" id="PTHR43464">
    <property type="entry name" value="METHYLTRANSFERASE"/>
    <property type="match status" value="1"/>
</dbReference>
<dbReference type="GO" id="GO:0008168">
    <property type="term" value="F:methyltransferase activity"/>
    <property type="evidence" value="ECO:0007669"/>
    <property type="project" value="UniProtKB-KW"/>
</dbReference>
<keyword evidence="7" id="KW-1185">Reference proteome</keyword>
<proteinExistence type="predicted"/>
<dbReference type="InterPro" id="IPR029063">
    <property type="entry name" value="SAM-dependent_MTases_sf"/>
</dbReference>
<dbReference type="Proteomes" id="UP000067626">
    <property type="component" value="Chromosome"/>
</dbReference>
<dbReference type="STRING" id="52.CMC5_027160"/>
<dbReference type="SUPFAM" id="SSF53335">
    <property type="entry name" value="S-adenosyl-L-methionine-dependent methyltransferases"/>
    <property type="match status" value="1"/>
</dbReference>
<name>A0A0K1ECK4_CHOCO</name>